<feature type="region of interest" description="Disordered" evidence="1">
    <location>
        <begin position="1"/>
        <end position="52"/>
    </location>
</feature>
<dbReference type="AlphaFoldDB" id="A0A402AWT0"/>
<accession>A0A402AWT0</accession>
<dbReference type="EMBL" id="BIFS01000002">
    <property type="protein sequence ID" value="GCE23548.1"/>
    <property type="molecule type" value="Genomic_DNA"/>
</dbReference>
<feature type="compositionally biased region" description="Polar residues" evidence="1">
    <location>
        <begin position="1"/>
        <end position="10"/>
    </location>
</feature>
<evidence type="ECO:0000313" key="3">
    <source>
        <dbReference type="Proteomes" id="UP000287188"/>
    </source>
</evidence>
<feature type="compositionally biased region" description="Polar residues" evidence="1">
    <location>
        <begin position="18"/>
        <end position="30"/>
    </location>
</feature>
<keyword evidence="3" id="KW-1185">Reference proteome</keyword>
<sequence length="73" mass="7781">MAYNEASQFSGYLGGSPGSQLPNPMMQSGESAFEQGQLPGAGQQRAKEKDTSFFHGEALARDFWAEHSGPGLC</sequence>
<reference evidence="3" key="1">
    <citation type="submission" date="2018-12" db="EMBL/GenBank/DDBJ databases">
        <title>Tengunoibacter tsumagoiensis gen. nov., sp. nov., Dictyobacter kobayashii sp. nov., D. alpinus sp. nov., and D. joshuensis sp. nov. and description of Dictyobacteraceae fam. nov. within the order Ktedonobacterales isolated from Tengu-no-mugimeshi.</title>
        <authorList>
            <person name="Wang C.M."/>
            <person name="Zheng Y."/>
            <person name="Sakai Y."/>
            <person name="Toyoda A."/>
            <person name="Minakuchi Y."/>
            <person name="Abe K."/>
            <person name="Yokota A."/>
            <person name="Yabe S."/>
        </authorList>
    </citation>
    <scope>NUCLEOTIDE SEQUENCE [LARGE SCALE GENOMIC DNA]</scope>
    <source>
        <strain evidence="3">Uno11</strain>
    </source>
</reference>
<proteinExistence type="predicted"/>
<dbReference type="RefSeq" id="WP_126556965.1">
    <property type="nucleotide sequence ID" value="NZ_BIFS01000002.1"/>
</dbReference>
<evidence type="ECO:0000313" key="2">
    <source>
        <dbReference type="EMBL" id="GCE23548.1"/>
    </source>
</evidence>
<comment type="caution">
    <text evidence="2">The sequence shown here is derived from an EMBL/GenBank/DDBJ whole genome shotgun (WGS) entry which is preliminary data.</text>
</comment>
<evidence type="ECO:0000256" key="1">
    <source>
        <dbReference type="SAM" id="MobiDB-lite"/>
    </source>
</evidence>
<name>A0A402AWT0_9CHLR</name>
<gene>
    <name evidence="2" type="ORF">KDK_73480</name>
</gene>
<organism evidence="2 3">
    <name type="scientific">Dictyobacter kobayashii</name>
    <dbReference type="NCBI Taxonomy" id="2014872"/>
    <lineage>
        <taxon>Bacteria</taxon>
        <taxon>Bacillati</taxon>
        <taxon>Chloroflexota</taxon>
        <taxon>Ktedonobacteria</taxon>
        <taxon>Ktedonobacterales</taxon>
        <taxon>Dictyobacteraceae</taxon>
        <taxon>Dictyobacter</taxon>
    </lineage>
</organism>
<dbReference type="Proteomes" id="UP000287188">
    <property type="component" value="Unassembled WGS sequence"/>
</dbReference>
<protein>
    <submittedName>
        <fullName evidence="2">Uncharacterized protein</fullName>
    </submittedName>
</protein>